<evidence type="ECO:0000259" key="10">
    <source>
        <dbReference type="Pfam" id="PF07282"/>
    </source>
</evidence>
<dbReference type="EMBL" id="AP019376">
    <property type="protein sequence ID" value="BBH86134.1"/>
    <property type="molecule type" value="Genomic_DNA"/>
</dbReference>
<comment type="similarity">
    <text evidence="2">In the N-terminal section; belongs to the transposase 2 family.</text>
</comment>
<dbReference type="Pfam" id="PF01385">
    <property type="entry name" value="OrfB_IS605"/>
    <property type="match status" value="1"/>
</dbReference>
<feature type="compositionally biased region" description="Basic residues" evidence="8">
    <location>
        <begin position="219"/>
        <end position="243"/>
    </location>
</feature>
<dbReference type="Pfam" id="PF12323">
    <property type="entry name" value="HTH_OrfB_IS605"/>
    <property type="match status" value="1"/>
</dbReference>
<dbReference type="PANTHER" id="PTHR30405">
    <property type="entry name" value="TRANSPOSASE"/>
    <property type="match status" value="1"/>
</dbReference>
<evidence type="ECO:0000259" key="9">
    <source>
        <dbReference type="Pfam" id="PF01385"/>
    </source>
</evidence>
<evidence type="ECO:0000259" key="11">
    <source>
        <dbReference type="Pfam" id="PF12323"/>
    </source>
</evidence>
<organism evidence="12">
    <name type="scientific">Thermosporothrix sp. COM3</name>
    <dbReference type="NCBI Taxonomy" id="2490863"/>
    <lineage>
        <taxon>Bacteria</taxon>
        <taxon>Bacillati</taxon>
        <taxon>Chloroflexota</taxon>
        <taxon>Ktedonobacteria</taxon>
        <taxon>Ktedonobacterales</taxon>
        <taxon>Thermosporotrichaceae</taxon>
        <taxon>Thermosporothrix</taxon>
    </lineage>
</organism>
<evidence type="ECO:0000256" key="8">
    <source>
        <dbReference type="SAM" id="MobiDB-lite"/>
    </source>
</evidence>
<evidence type="ECO:0000256" key="5">
    <source>
        <dbReference type="ARBA" id="ARBA00022833"/>
    </source>
</evidence>
<feature type="domain" description="Cas12f1-like TNB" evidence="10">
    <location>
        <begin position="301"/>
        <end position="368"/>
    </location>
</feature>
<dbReference type="GO" id="GO:0032196">
    <property type="term" value="P:transposition"/>
    <property type="evidence" value="ECO:0007669"/>
    <property type="project" value="UniProtKB-KW"/>
</dbReference>
<dbReference type="SUPFAM" id="SSF57783">
    <property type="entry name" value="Zinc beta-ribbon"/>
    <property type="match status" value="1"/>
</dbReference>
<keyword evidence="6" id="KW-0238">DNA-binding</keyword>
<protein>
    <submittedName>
        <fullName evidence="12">Transposase</fullName>
    </submittedName>
</protein>
<evidence type="ECO:0000313" key="12">
    <source>
        <dbReference type="EMBL" id="BBH86134.1"/>
    </source>
</evidence>
<keyword evidence="4" id="KW-0479">Metal-binding</keyword>
<dbReference type="AlphaFoldDB" id="A0A455SM27"/>
<dbReference type="NCBIfam" id="TIGR01766">
    <property type="entry name" value="IS200/IS605 family accessory protein TnpB-like domain"/>
    <property type="match status" value="1"/>
</dbReference>
<feature type="region of interest" description="Disordered" evidence="8">
    <location>
        <begin position="218"/>
        <end position="243"/>
    </location>
</feature>
<sequence>MATRVRGYKTELDLNNEQRTACLKHAGCARFAYNWGLARSQEAYRATGKRPTAIDLHKELNALKKTDYPWMYEVSKCAMQEALRDLEKAYKNFFRRVELKKQGKWKGKLGFPTFKKKSKGIGSFRLTGSIKVLRDAVQLPRLGRLRLHEHGYLPTNAKVLSATVSEEAGRWFVSVQVEEEQNAPERTATTALGVDLGIKTLATLSDGTTFENPRALKQAQKRLRRLERQKSRRKKASQNRKKTCRKLAKQHARVAHIRRDATHKLTTYLTKHHALVAIEDLHVSGMLKNHKLAQAIADSNFGEIRRQLTYKADLYGTCLVVIDRFYPSSKTCSSCGSVKPVLDLQERTFVCKACGMVLDRDQNAALNLLHEAMRTTGSSSGSYACGVGSSGSSDGKSETLHVEAGTNPHLGMS</sequence>
<keyword evidence="7" id="KW-0233">DNA recombination</keyword>
<gene>
    <name evidence="12" type="ORF">KTC_08850</name>
</gene>
<dbReference type="GO" id="GO:0003677">
    <property type="term" value="F:DNA binding"/>
    <property type="evidence" value="ECO:0007669"/>
    <property type="project" value="UniProtKB-KW"/>
</dbReference>
<dbReference type="InterPro" id="IPR010095">
    <property type="entry name" value="Cas12f1-like_TNB"/>
</dbReference>
<proteinExistence type="inferred from homology"/>
<evidence type="ECO:0000256" key="7">
    <source>
        <dbReference type="ARBA" id="ARBA00023172"/>
    </source>
</evidence>
<dbReference type="InterPro" id="IPR001959">
    <property type="entry name" value="Transposase"/>
</dbReference>
<evidence type="ECO:0000256" key="2">
    <source>
        <dbReference type="ARBA" id="ARBA00011044"/>
    </source>
</evidence>
<dbReference type="GO" id="GO:0046872">
    <property type="term" value="F:metal ion binding"/>
    <property type="evidence" value="ECO:0007669"/>
    <property type="project" value="UniProtKB-KW"/>
</dbReference>
<feature type="domain" description="Transposase putative helix-turn-helix" evidence="11">
    <location>
        <begin position="6"/>
        <end position="49"/>
    </location>
</feature>
<dbReference type="InterPro" id="IPR051399">
    <property type="entry name" value="RNA-guided_DNA_endo/Transpos"/>
</dbReference>
<dbReference type="InterPro" id="IPR021027">
    <property type="entry name" value="Transposase_put_HTH"/>
</dbReference>
<keyword evidence="3" id="KW-0815">Transposition</keyword>
<evidence type="ECO:0000256" key="4">
    <source>
        <dbReference type="ARBA" id="ARBA00022723"/>
    </source>
</evidence>
<dbReference type="GO" id="GO:0006310">
    <property type="term" value="P:DNA recombination"/>
    <property type="evidence" value="ECO:0007669"/>
    <property type="project" value="UniProtKB-KW"/>
</dbReference>
<feature type="domain" description="Probable transposase IS891/IS1136/IS1341" evidence="9">
    <location>
        <begin position="174"/>
        <end position="289"/>
    </location>
</feature>
<evidence type="ECO:0000256" key="3">
    <source>
        <dbReference type="ARBA" id="ARBA00022578"/>
    </source>
</evidence>
<keyword evidence="5" id="KW-0862">Zinc</keyword>
<dbReference type="NCBIfam" id="NF040570">
    <property type="entry name" value="guided_TnpB"/>
    <property type="match status" value="1"/>
</dbReference>
<evidence type="ECO:0000256" key="1">
    <source>
        <dbReference type="ARBA" id="ARBA00008761"/>
    </source>
</evidence>
<name>A0A455SM27_9CHLR</name>
<reference evidence="12" key="1">
    <citation type="submission" date="2018-12" db="EMBL/GenBank/DDBJ databases">
        <title>Novel natural products biosynthetic potential of the class Ktedonobacteria.</title>
        <authorList>
            <person name="Zheng Y."/>
            <person name="Saitou A."/>
            <person name="Wang C.M."/>
            <person name="Toyoda A."/>
            <person name="Minakuchi Y."/>
            <person name="Sekiguchi Y."/>
            <person name="Ueda K."/>
            <person name="Takano H."/>
            <person name="Sakai Y."/>
            <person name="Yokota A."/>
            <person name="Yabe S."/>
        </authorList>
    </citation>
    <scope>NUCLEOTIDE SEQUENCE</scope>
    <source>
        <strain evidence="12">COM3</strain>
    </source>
</reference>
<accession>A0A455SM27</accession>
<dbReference type="PANTHER" id="PTHR30405:SF25">
    <property type="entry name" value="RNA-GUIDED DNA ENDONUCLEASE INSQ-RELATED"/>
    <property type="match status" value="1"/>
</dbReference>
<dbReference type="Pfam" id="PF07282">
    <property type="entry name" value="Cas12f1-like_TNB"/>
    <property type="match status" value="1"/>
</dbReference>
<feature type="region of interest" description="Disordered" evidence="8">
    <location>
        <begin position="388"/>
        <end position="413"/>
    </location>
</feature>
<comment type="similarity">
    <text evidence="1">In the C-terminal section; belongs to the transposase 35 family.</text>
</comment>
<evidence type="ECO:0000256" key="6">
    <source>
        <dbReference type="ARBA" id="ARBA00023125"/>
    </source>
</evidence>